<dbReference type="Proteomes" id="UP001056120">
    <property type="component" value="Linkage Group LG03"/>
</dbReference>
<protein>
    <submittedName>
        <fullName evidence="1">Uncharacterized protein</fullName>
    </submittedName>
</protein>
<evidence type="ECO:0000313" key="2">
    <source>
        <dbReference type="Proteomes" id="UP001056120"/>
    </source>
</evidence>
<accession>A0ACB9JLC5</accession>
<proteinExistence type="predicted"/>
<gene>
    <name evidence="1" type="ORF">L1987_08672</name>
</gene>
<reference evidence="1 2" key="2">
    <citation type="journal article" date="2022" name="Mol. Ecol. Resour.">
        <title>The genomes of chicory, endive, great burdock and yacon provide insights into Asteraceae paleo-polyploidization history and plant inulin production.</title>
        <authorList>
            <person name="Fan W."/>
            <person name="Wang S."/>
            <person name="Wang H."/>
            <person name="Wang A."/>
            <person name="Jiang F."/>
            <person name="Liu H."/>
            <person name="Zhao H."/>
            <person name="Xu D."/>
            <person name="Zhang Y."/>
        </authorList>
    </citation>
    <scope>NUCLEOTIDE SEQUENCE [LARGE SCALE GENOMIC DNA]</scope>
    <source>
        <strain evidence="2">cv. Yunnan</strain>
        <tissue evidence="1">Leaves</tissue>
    </source>
</reference>
<sequence>MPNRGKEISTQHTLQKRKVTSYVLGECSQPHLKLTRIILVLMILETDGSMIVGKVATHNMDDGAPLSEQPEKRLRASFKM</sequence>
<keyword evidence="2" id="KW-1185">Reference proteome</keyword>
<comment type="caution">
    <text evidence="1">The sequence shown here is derived from an EMBL/GenBank/DDBJ whole genome shotgun (WGS) entry which is preliminary data.</text>
</comment>
<reference evidence="2" key="1">
    <citation type="journal article" date="2022" name="Mol. Ecol. Resour.">
        <title>The genomes of chicory, endive, great burdock and yacon provide insights into Asteraceae palaeo-polyploidization history and plant inulin production.</title>
        <authorList>
            <person name="Fan W."/>
            <person name="Wang S."/>
            <person name="Wang H."/>
            <person name="Wang A."/>
            <person name="Jiang F."/>
            <person name="Liu H."/>
            <person name="Zhao H."/>
            <person name="Xu D."/>
            <person name="Zhang Y."/>
        </authorList>
    </citation>
    <scope>NUCLEOTIDE SEQUENCE [LARGE SCALE GENOMIC DNA]</scope>
    <source>
        <strain evidence="2">cv. Yunnan</strain>
    </source>
</reference>
<dbReference type="EMBL" id="CM042020">
    <property type="protein sequence ID" value="KAI3821115.1"/>
    <property type="molecule type" value="Genomic_DNA"/>
</dbReference>
<organism evidence="1 2">
    <name type="scientific">Smallanthus sonchifolius</name>
    <dbReference type="NCBI Taxonomy" id="185202"/>
    <lineage>
        <taxon>Eukaryota</taxon>
        <taxon>Viridiplantae</taxon>
        <taxon>Streptophyta</taxon>
        <taxon>Embryophyta</taxon>
        <taxon>Tracheophyta</taxon>
        <taxon>Spermatophyta</taxon>
        <taxon>Magnoliopsida</taxon>
        <taxon>eudicotyledons</taxon>
        <taxon>Gunneridae</taxon>
        <taxon>Pentapetalae</taxon>
        <taxon>asterids</taxon>
        <taxon>campanulids</taxon>
        <taxon>Asterales</taxon>
        <taxon>Asteraceae</taxon>
        <taxon>Asteroideae</taxon>
        <taxon>Heliantheae alliance</taxon>
        <taxon>Millerieae</taxon>
        <taxon>Smallanthus</taxon>
    </lineage>
</organism>
<evidence type="ECO:0000313" key="1">
    <source>
        <dbReference type="EMBL" id="KAI3821115.1"/>
    </source>
</evidence>
<name>A0ACB9JLC5_9ASTR</name>